<dbReference type="RefSeq" id="WP_344904753.1">
    <property type="nucleotide sequence ID" value="NZ_BAABAS010000025.1"/>
</dbReference>
<dbReference type="InterPro" id="IPR050109">
    <property type="entry name" value="HTH-type_TetR-like_transc_reg"/>
</dbReference>
<evidence type="ECO:0000313" key="8">
    <source>
        <dbReference type="Proteomes" id="UP001501710"/>
    </source>
</evidence>
<evidence type="ECO:0000259" key="6">
    <source>
        <dbReference type="PROSITE" id="PS50977"/>
    </source>
</evidence>
<comment type="caution">
    <text evidence="7">The sequence shown here is derived from an EMBL/GenBank/DDBJ whole genome shotgun (WGS) entry which is preliminary data.</text>
</comment>
<dbReference type="Pfam" id="PF13977">
    <property type="entry name" value="TetR_C_6"/>
    <property type="match status" value="1"/>
</dbReference>
<gene>
    <name evidence="7" type="ORF">GCM10022254_64380</name>
</gene>
<dbReference type="Gene3D" id="1.10.357.10">
    <property type="entry name" value="Tetracycline Repressor, domain 2"/>
    <property type="match status" value="1"/>
</dbReference>
<dbReference type="SUPFAM" id="SSF48498">
    <property type="entry name" value="Tetracyclin repressor-like, C-terminal domain"/>
    <property type="match status" value="1"/>
</dbReference>
<dbReference type="PROSITE" id="PS50977">
    <property type="entry name" value="HTH_TETR_2"/>
    <property type="match status" value="1"/>
</dbReference>
<name>A0ABP8CKR4_9ACTN</name>
<dbReference type="EMBL" id="BAABAS010000025">
    <property type="protein sequence ID" value="GAA4240294.1"/>
    <property type="molecule type" value="Genomic_DNA"/>
</dbReference>
<evidence type="ECO:0000256" key="3">
    <source>
        <dbReference type="ARBA" id="ARBA00023125"/>
    </source>
</evidence>
<evidence type="ECO:0000313" key="7">
    <source>
        <dbReference type="EMBL" id="GAA4240294.1"/>
    </source>
</evidence>
<dbReference type="PANTHER" id="PTHR30055:SF234">
    <property type="entry name" value="HTH-TYPE TRANSCRIPTIONAL REGULATOR BETI"/>
    <property type="match status" value="1"/>
</dbReference>
<organism evidence="7 8">
    <name type="scientific">Actinomadura meridiana</name>
    <dbReference type="NCBI Taxonomy" id="559626"/>
    <lineage>
        <taxon>Bacteria</taxon>
        <taxon>Bacillati</taxon>
        <taxon>Actinomycetota</taxon>
        <taxon>Actinomycetes</taxon>
        <taxon>Streptosporangiales</taxon>
        <taxon>Thermomonosporaceae</taxon>
        <taxon>Actinomadura</taxon>
    </lineage>
</organism>
<keyword evidence="3 5" id="KW-0238">DNA-binding</keyword>
<evidence type="ECO:0000256" key="4">
    <source>
        <dbReference type="ARBA" id="ARBA00023163"/>
    </source>
</evidence>
<feature type="domain" description="HTH tetR-type" evidence="6">
    <location>
        <begin position="14"/>
        <end position="74"/>
    </location>
</feature>
<dbReference type="Proteomes" id="UP001501710">
    <property type="component" value="Unassembled WGS sequence"/>
</dbReference>
<evidence type="ECO:0000256" key="1">
    <source>
        <dbReference type="ARBA" id="ARBA00022491"/>
    </source>
</evidence>
<reference evidence="8" key="1">
    <citation type="journal article" date="2019" name="Int. J. Syst. Evol. Microbiol.">
        <title>The Global Catalogue of Microorganisms (GCM) 10K type strain sequencing project: providing services to taxonomists for standard genome sequencing and annotation.</title>
        <authorList>
            <consortium name="The Broad Institute Genomics Platform"/>
            <consortium name="The Broad Institute Genome Sequencing Center for Infectious Disease"/>
            <person name="Wu L."/>
            <person name="Ma J."/>
        </authorList>
    </citation>
    <scope>NUCLEOTIDE SEQUENCE [LARGE SCALE GENOMIC DNA]</scope>
    <source>
        <strain evidence="8">JCM 17440</strain>
    </source>
</reference>
<accession>A0ABP8CKR4</accession>
<evidence type="ECO:0000256" key="2">
    <source>
        <dbReference type="ARBA" id="ARBA00023015"/>
    </source>
</evidence>
<keyword evidence="1" id="KW-0678">Repressor</keyword>
<feature type="DNA-binding region" description="H-T-H motif" evidence="5">
    <location>
        <begin position="37"/>
        <end position="56"/>
    </location>
</feature>
<evidence type="ECO:0000256" key="5">
    <source>
        <dbReference type="PROSITE-ProRule" id="PRU00335"/>
    </source>
</evidence>
<keyword evidence="2" id="KW-0805">Transcription regulation</keyword>
<dbReference type="InterPro" id="IPR001647">
    <property type="entry name" value="HTH_TetR"/>
</dbReference>
<keyword evidence="4" id="KW-0804">Transcription</keyword>
<dbReference type="InterPro" id="IPR036271">
    <property type="entry name" value="Tet_transcr_reg_TetR-rel_C_sf"/>
</dbReference>
<dbReference type="InterPro" id="IPR009057">
    <property type="entry name" value="Homeodomain-like_sf"/>
</dbReference>
<protein>
    <submittedName>
        <fullName evidence="7">TetR family transcriptional regulator</fullName>
    </submittedName>
</protein>
<dbReference type="InterPro" id="IPR039538">
    <property type="entry name" value="BetI_C"/>
</dbReference>
<dbReference type="PANTHER" id="PTHR30055">
    <property type="entry name" value="HTH-TYPE TRANSCRIPTIONAL REGULATOR RUTR"/>
    <property type="match status" value="1"/>
</dbReference>
<proteinExistence type="predicted"/>
<sequence>MTSGAAQSMTRRGRDRHEQLVRIGVTLLAEGGWPAVTARAVAERARIKPGLLHHYFGGLPGFHAAVAARAHAEVVEPLFDAVLEAPDVSAATRSAPQLVAKRLTDKRDLRLACEVLGRALRDPSIGTRRCSWIRTAHEGIASRLGTMHPQWSPQCRKDTAALLAALLDGLIVQQILDPEGEADTADAPATDGG</sequence>
<dbReference type="Pfam" id="PF00440">
    <property type="entry name" value="TetR_N"/>
    <property type="match status" value="1"/>
</dbReference>
<keyword evidence="8" id="KW-1185">Reference proteome</keyword>
<dbReference type="SUPFAM" id="SSF46689">
    <property type="entry name" value="Homeodomain-like"/>
    <property type="match status" value="1"/>
</dbReference>